<name>A0A9P6WSI6_RHIOR</name>
<keyword evidence="2" id="KW-1185">Reference proteome</keyword>
<dbReference type="AlphaFoldDB" id="A0A9P6WSI6"/>
<comment type="caution">
    <text evidence="1">The sequence shown here is derived from an EMBL/GenBank/DDBJ whole genome shotgun (WGS) entry which is preliminary data.</text>
</comment>
<protein>
    <submittedName>
        <fullName evidence="1">Uncharacterized protein</fullName>
    </submittedName>
</protein>
<organism evidence="1 2">
    <name type="scientific">Rhizopus oryzae</name>
    <name type="common">Mucormycosis agent</name>
    <name type="synonym">Rhizopus arrhizus var. delemar</name>
    <dbReference type="NCBI Taxonomy" id="64495"/>
    <lineage>
        <taxon>Eukaryota</taxon>
        <taxon>Fungi</taxon>
        <taxon>Fungi incertae sedis</taxon>
        <taxon>Mucoromycota</taxon>
        <taxon>Mucoromycotina</taxon>
        <taxon>Mucoromycetes</taxon>
        <taxon>Mucorales</taxon>
        <taxon>Mucorineae</taxon>
        <taxon>Rhizopodaceae</taxon>
        <taxon>Rhizopus</taxon>
    </lineage>
</organism>
<proteinExistence type="predicted"/>
<reference evidence="1" key="1">
    <citation type="journal article" date="2020" name="Microb. Genom.">
        <title>Genetic diversity of clinical and environmental Mucorales isolates obtained from an investigation of mucormycosis cases among solid organ transplant recipients.</title>
        <authorList>
            <person name="Nguyen M.H."/>
            <person name="Kaul D."/>
            <person name="Muto C."/>
            <person name="Cheng S.J."/>
            <person name="Richter R.A."/>
            <person name="Bruno V.M."/>
            <person name="Liu G."/>
            <person name="Beyhan S."/>
            <person name="Sundermann A.J."/>
            <person name="Mounaud S."/>
            <person name="Pasculle A.W."/>
            <person name="Nierman W.C."/>
            <person name="Driscoll E."/>
            <person name="Cumbie R."/>
            <person name="Clancy C.J."/>
            <person name="Dupont C.L."/>
        </authorList>
    </citation>
    <scope>NUCLEOTIDE SEQUENCE</scope>
    <source>
        <strain evidence="1">GL11</strain>
    </source>
</reference>
<dbReference type="Proteomes" id="UP000716291">
    <property type="component" value="Unassembled WGS sequence"/>
</dbReference>
<dbReference type="EMBL" id="JAANQT010010236">
    <property type="protein sequence ID" value="KAG1275327.1"/>
    <property type="molecule type" value="Genomic_DNA"/>
</dbReference>
<accession>A0A9P6WSI6</accession>
<evidence type="ECO:0000313" key="2">
    <source>
        <dbReference type="Proteomes" id="UP000716291"/>
    </source>
</evidence>
<gene>
    <name evidence="1" type="ORF">G6F64_014922</name>
</gene>
<evidence type="ECO:0000313" key="1">
    <source>
        <dbReference type="EMBL" id="KAG1275327.1"/>
    </source>
</evidence>
<sequence>MHEISRFVREGGQWYYPALAGAQPESHQPYTLAARLWISVSTACLSAATNCCSMPLAARELPTIASSVGGTAANPSCAPSSACVSSLAKAGSRLTPNPAATAA</sequence>